<dbReference type="Pfam" id="PF01883">
    <property type="entry name" value="FeS_assembly_P"/>
    <property type="match status" value="1"/>
</dbReference>
<reference evidence="3" key="1">
    <citation type="submission" date="2020-07" db="EMBL/GenBank/DDBJ databases">
        <title>novel species isolated from the respiratory tract of Marmot.</title>
        <authorList>
            <person name="Zhang G."/>
        </authorList>
    </citation>
    <scope>NUCLEOTIDE SEQUENCE [LARGE SCALE GENOMIC DNA]</scope>
    <source>
        <strain evidence="3">686</strain>
    </source>
</reference>
<evidence type="ECO:0000259" key="1">
    <source>
        <dbReference type="Pfam" id="PF01883"/>
    </source>
</evidence>
<evidence type="ECO:0000313" key="3">
    <source>
        <dbReference type="Proteomes" id="UP000515663"/>
    </source>
</evidence>
<keyword evidence="3" id="KW-1185">Reference proteome</keyword>
<organism evidence="2 3">
    <name type="scientific">Gordonia jinghuaiqii</name>
    <dbReference type="NCBI Taxonomy" id="2758710"/>
    <lineage>
        <taxon>Bacteria</taxon>
        <taxon>Bacillati</taxon>
        <taxon>Actinomycetota</taxon>
        <taxon>Actinomycetes</taxon>
        <taxon>Mycobacteriales</taxon>
        <taxon>Gordoniaceae</taxon>
        <taxon>Gordonia</taxon>
    </lineage>
</organism>
<sequence>MTAVAPPGGSVIGTADRLEHDVLVALGTVLDPELDQPITELNFVRSIRIDDTGVTVHLRLPTSFCSPNFAYLMGSDALDALEGIADIGRVRVLLDDHHDSDKINAGLDAHAGYKGTFGVEALDSLDELRVTFQRKAHTAAMERCVAAEISAGRTTANEVDRLSLRDLPRGHAKSALVRRRMELGLSICPNSLVVVDEEGNPLSPEAVPMRLRFARSVRISMEGNSHFCRGLLATRYADDDECDGHAGPVVTNLRSNVRTEQE</sequence>
<dbReference type="EMBL" id="CP059491">
    <property type="protein sequence ID" value="QMT00601.1"/>
    <property type="molecule type" value="Genomic_DNA"/>
</dbReference>
<proteinExistence type="predicted"/>
<protein>
    <submittedName>
        <fullName evidence="2">Iron-sulfur cluster assembly protein</fullName>
    </submittedName>
</protein>
<evidence type="ECO:0000313" key="2">
    <source>
        <dbReference type="EMBL" id="QMT00601.1"/>
    </source>
</evidence>
<dbReference type="KEGG" id="gji:H1R19_17115"/>
<dbReference type="AlphaFoldDB" id="A0A7D7LSR9"/>
<dbReference type="Proteomes" id="UP000515663">
    <property type="component" value="Chromosome"/>
</dbReference>
<dbReference type="RefSeq" id="WP_219849652.1">
    <property type="nucleotide sequence ID" value="NZ_CP059491.1"/>
</dbReference>
<name>A0A7D7LSR9_9ACTN</name>
<feature type="domain" description="MIP18 family-like" evidence="1">
    <location>
        <begin position="20"/>
        <end position="92"/>
    </location>
</feature>
<dbReference type="Gene3D" id="3.30.300.130">
    <property type="entry name" value="Fe-S cluster assembly (FSCA)"/>
    <property type="match status" value="1"/>
</dbReference>
<dbReference type="InterPro" id="IPR034904">
    <property type="entry name" value="FSCA_dom_sf"/>
</dbReference>
<gene>
    <name evidence="2" type="ORF">H1R19_17115</name>
</gene>
<accession>A0A7D7LSR9</accession>
<dbReference type="SUPFAM" id="SSF117916">
    <property type="entry name" value="Fe-S cluster assembly (FSCA) domain-like"/>
    <property type="match status" value="1"/>
</dbReference>
<dbReference type="InterPro" id="IPR002744">
    <property type="entry name" value="MIP18-like"/>
</dbReference>